<evidence type="ECO:0000313" key="6">
    <source>
        <dbReference type="Proteomes" id="UP000246077"/>
    </source>
</evidence>
<dbReference type="EMBL" id="QGLF01000002">
    <property type="protein sequence ID" value="PWR22131.1"/>
    <property type="molecule type" value="Genomic_DNA"/>
</dbReference>
<dbReference type="InterPro" id="IPR012292">
    <property type="entry name" value="Globin/Proto"/>
</dbReference>
<name>A0A317E655_9PROT</name>
<dbReference type="Proteomes" id="UP000246077">
    <property type="component" value="Unassembled WGS sequence"/>
</dbReference>
<keyword evidence="3" id="KW-0479">Metal-binding</keyword>
<dbReference type="GO" id="GO:0046872">
    <property type="term" value="F:metal ion binding"/>
    <property type="evidence" value="ECO:0007669"/>
    <property type="project" value="UniProtKB-KW"/>
</dbReference>
<dbReference type="GO" id="GO:0019825">
    <property type="term" value="F:oxygen binding"/>
    <property type="evidence" value="ECO:0007669"/>
    <property type="project" value="InterPro"/>
</dbReference>
<evidence type="ECO:0000256" key="4">
    <source>
        <dbReference type="ARBA" id="ARBA00023004"/>
    </source>
</evidence>
<gene>
    <name evidence="5" type="ORF">DKG75_09165</name>
</gene>
<dbReference type="GO" id="GO:0020037">
    <property type="term" value="F:heme binding"/>
    <property type="evidence" value="ECO:0007669"/>
    <property type="project" value="InterPro"/>
</dbReference>
<accession>A0A317E655</accession>
<evidence type="ECO:0000256" key="1">
    <source>
        <dbReference type="ARBA" id="ARBA00022448"/>
    </source>
</evidence>
<keyword evidence="4" id="KW-0408">Iron</keyword>
<keyword evidence="6" id="KW-1185">Reference proteome</keyword>
<dbReference type="Pfam" id="PF01152">
    <property type="entry name" value="Bac_globin"/>
    <property type="match status" value="1"/>
</dbReference>
<evidence type="ECO:0000313" key="5">
    <source>
        <dbReference type="EMBL" id="PWR22131.1"/>
    </source>
</evidence>
<sequence>MDAGIDDEGLRRLVAAFYARVRLDAELGPIFNGAIADWPAHLATLGDFWSSVMHAGGRYRGNPLAAHLKHAATITPAHFERWLALWQATAEEVAPEAAGALQAKARRIAESLQLALFYRPA</sequence>
<dbReference type="Gene3D" id="1.10.490.10">
    <property type="entry name" value="Globins"/>
    <property type="match status" value="1"/>
</dbReference>
<reference evidence="6" key="1">
    <citation type="submission" date="2018-05" db="EMBL/GenBank/DDBJ databases">
        <title>Zavarzinia sp. HR-AS.</title>
        <authorList>
            <person name="Lee Y."/>
            <person name="Jeon C.O."/>
        </authorList>
    </citation>
    <scope>NUCLEOTIDE SEQUENCE [LARGE SCALE GENOMIC DNA]</scope>
    <source>
        <strain evidence="6">DSM 1231</strain>
    </source>
</reference>
<protein>
    <submittedName>
        <fullName evidence="5">Preprotein translocase subunit TatC</fullName>
    </submittedName>
</protein>
<dbReference type="SUPFAM" id="SSF46458">
    <property type="entry name" value="Globin-like"/>
    <property type="match status" value="1"/>
</dbReference>
<dbReference type="InterPro" id="IPR009050">
    <property type="entry name" value="Globin-like_sf"/>
</dbReference>
<dbReference type="InterPro" id="IPR001486">
    <property type="entry name" value="Hemoglobin_trunc"/>
</dbReference>
<keyword evidence="2" id="KW-0349">Heme</keyword>
<keyword evidence="1" id="KW-0813">Transport</keyword>
<dbReference type="CDD" id="cd08916">
    <property type="entry name" value="TrHb3_P"/>
    <property type="match status" value="1"/>
</dbReference>
<comment type="caution">
    <text evidence="5">The sequence shown here is derived from an EMBL/GenBank/DDBJ whole genome shotgun (WGS) entry which is preliminary data.</text>
</comment>
<proteinExistence type="predicted"/>
<evidence type="ECO:0000256" key="3">
    <source>
        <dbReference type="ARBA" id="ARBA00022723"/>
    </source>
</evidence>
<dbReference type="OrthoDB" id="25954at2"/>
<organism evidence="5 6">
    <name type="scientific">Zavarzinia compransoris</name>
    <dbReference type="NCBI Taxonomy" id="1264899"/>
    <lineage>
        <taxon>Bacteria</taxon>
        <taxon>Pseudomonadati</taxon>
        <taxon>Pseudomonadota</taxon>
        <taxon>Alphaproteobacteria</taxon>
        <taxon>Rhodospirillales</taxon>
        <taxon>Zavarziniaceae</taxon>
        <taxon>Zavarzinia</taxon>
    </lineage>
</organism>
<evidence type="ECO:0000256" key="2">
    <source>
        <dbReference type="ARBA" id="ARBA00022617"/>
    </source>
</evidence>
<dbReference type="RefSeq" id="WP_109920776.1">
    <property type="nucleotide sequence ID" value="NZ_QGLF01000002.1"/>
</dbReference>
<dbReference type="AlphaFoldDB" id="A0A317E655"/>